<evidence type="ECO:0000313" key="2">
    <source>
        <dbReference type="Proteomes" id="UP001602245"/>
    </source>
</evidence>
<keyword evidence="2" id="KW-1185">Reference proteome</keyword>
<evidence type="ECO:0000313" key="1">
    <source>
        <dbReference type="EMBL" id="MFF5292806.1"/>
    </source>
</evidence>
<dbReference type="Proteomes" id="UP001602245">
    <property type="component" value="Unassembled WGS sequence"/>
</dbReference>
<proteinExistence type="predicted"/>
<sequence length="168" mass="19331">MTVDLTPYVKKLVLPGGFEPPRRLEFGDVVAHAISRDDVVADVLGINASLELIRETRGGRWPEGPVTEDENYVDLVWHECEFRDGKSFTFWLEGVGRGYIGCAYLYPLGVRAPLTVELARHDVDVSWWVTPEAFEAGYYQRVFRALEHWVVIDYPFTRPHYSNVRMPE</sequence>
<name>A0ABW6WIT9_9ACTN</name>
<reference evidence="1 2" key="1">
    <citation type="submission" date="2024-10" db="EMBL/GenBank/DDBJ databases">
        <title>The Natural Products Discovery Center: Release of the First 8490 Sequenced Strains for Exploring Actinobacteria Biosynthetic Diversity.</title>
        <authorList>
            <person name="Kalkreuter E."/>
            <person name="Kautsar S.A."/>
            <person name="Yang D."/>
            <person name="Bader C.D."/>
            <person name="Teijaro C.N."/>
            <person name="Fluegel L."/>
            <person name="Davis C.M."/>
            <person name="Simpson J.R."/>
            <person name="Lauterbach L."/>
            <person name="Steele A.D."/>
            <person name="Gui C."/>
            <person name="Meng S."/>
            <person name="Li G."/>
            <person name="Viehrig K."/>
            <person name="Ye F."/>
            <person name="Su P."/>
            <person name="Kiefer A.F."/>
            <person name="Nichols A."/>
            <person name="Cepeda A.J."/>
            <person name="Yan W."/>
            <person name="Fan B."/>
            <person name="Jiang Y."/>
            <person name="Adhikari A."/>
            <person name="Zheng C.-J."/>
            <person name="Schuster L."/>
            <person name="Cowan T.M."/>
            <person name="Smanski M.J."/>
            <person name="Chevrette M.G."/>
            <person name="De Carvalho L.P.S."/>
            <person name="Shen B."/>
        </authorList>
    </citation>
    <scope>NUCLEOTIDE SEQUENCE [LARGE SCALE GENOMIC DNA]</scope>
    <source>
        <strain evidence="1 2">NPDC000087</strain>
    </source>
</reference>
<organism evidence="1 2">
    <name type="scientific">Paractinoplanes globisporus</name>
    <dbReference type="NCBI Taxonomy" id="113565"/>
    <lineage>
        <taxon>Bacteria</taxon>
        <taxon>Bacillati</taxon>
        <taxon>Actinomycetota</taxon>
        <taxon>Actinomycetes</taxon>
        <taxon>Micromonosporales</taxon>
        <taxon>Micromonosporaceae</taxon>
        <taxon>Paractinoplanes</taxon>
    </lineage>
</organism>
<comment type="caution">
    <text evidence="1">The sequence shown here is derived from an EMBL/GenBank/DDBJ whole genome shotgun (WGS) entry which is preliminary data.</text>
</comment>
<dbReference type="EMBL" id="JBIAZU010000004">
    <property type="protein sequence ID" value="MFF5292806.1"/>
    <property type="molecule type" value="Genomic_DNA"/>
</dbReference>
<gene>
    <name evidence="1" type="ORF">ACFY35_25470</name>
</gene>
<accession>A0ABW6WIT9</accession>
<dbReference type="RefSeq" id="WP_020512747.1">
    <property type="nucleotide sequence ID" value="NZ_JBIAZU010000004.1"/>
</dbReference>
<protein>
    <submittedName>
        <fullName evidence="1">GNAT family N-acetyltransferase</fullName>
    </submittedName>
</protein>